<reference evidence="2" key="2">
    <citation type="submission" date="2021-09" db="EMBL/GenBank/DDBJ databases">
        <authorList>
            <person name="Gilroy R."/>
        </authorList>
    </citation>
    <scope>NUCLEOTIDE SEQUENCE</scope>
    <source>
        <strain evidence="2">316</strain>
    </source>
</reference>
<dbReference type="AlphaFoldDB" id="A0A921E1G1"/>
<dbReference type="InterPro" id="IPR016084">
    <property type="entry name" value="Haem_Oase-like_multi-hlx"/>
</dbReference>
<dbReference type="InterPro" id="IPR004305">
    <property type="entry name" value="Thiaminase-2/PQQC"/>
</dbReference>
<gene>
    <name evidence="2" type="ORF">K8W01_07655</name>
</gene>
<dbReference type="Proteomes" id="UP000742631">
    <property type="component" value="Unassembled WGS sequence"/>
</dbReference>
<dbReference type="EMBL" id="DYYG01000025">
    <property type="protein sequence ID" value="HJE23520.1"/>
    <property type="molecule type" value="Genomic_DNA"/>
</dbReference>
<comment type="caution">
    <text evidence="2">The sequence shown here is derived from an EMBL/GenBank/DDBJ whole genome shotgun (WGS) entry which is preliminary data.</text>
</comment>
<dbReference type="SUPFAM" id="SSF48613">
    <property type="entry name" value="Heme oxygenase-like"/>
    <property type="match status" value="1"/>
</dbReference>
<feature type="non-terminal residue" evidence="2">
    <location>
        <position position="58"/>
    </location>
</feature>
<dbReference type="Pfam" id="PF03070">
    <property type="entry name" value="TENA_THI-4"/>
    <property type="match status" value="1"/>
</dbReference>
<accession>A0A921E1G1</accession>
<evidence type="ECO:0000313" key="2">
    <source>
        <dbReference type="EMBL" id="HJE23520.1"/>
    </source>
</evidence>
<evidence type="ECO:0000313" key="3">
    <source>
        <dbReference type="Proteomes" id="UP000742631"/>
    </source>
</evidence>
<dbReference type="Gene3D" id="1.20.910.10">
    <property type="entry name" value="Heme oxygenase-like"/>
    <property type="match status" value="1"/>
</dbReference>
<name>A0A921E1G1_9HYPH</name>
<evidence type="ECO:0000259" key="1">
    <source>
        <dbReference type="Pfam" id="PF03070"/>
    </source>
</evidence>
<protein>
    <submittedName>
        <fullName evidence="2">Bifunctional pyrroloquinoline quinone biosynthesis protein C/D</fullName>
    </submittedName>
</protein>
<feature type="domain" description="Thiaminase-2/PQQC" evidence="1">
    <location>
        <begin position="24"/>
        <end position="58"/>
    </location>
</feature>
<sequence>MIAALRHAAPESEQRLLSHEELEAALRDIGARRYHNLHPFHRLLHDGQLSKDQVRAWA</sequence>
<organism evidence="2 3">
    <name type="scientific">Methylorubrum populi</name>
    <dbReference type="NCBI Taxonomy" id="223967"/>
    <lineage>
        <taxon>Bacteria</taxon>
        <taxon>Pseudomonadati</taxon>
        <taxon>Pseudomonadota</taxon>
        <taxon>Alphaproteobacteria</taxon>
        <taxon>Hyphomicrobiales</taxon>
        <taxon>Methylobacteriaceae</taxon>
        <taxon>Methylorubrum</taxon>
    </lineage>
</organism>
<proteinExistence type="predicted"/>
<reference evidence="2" key="1">
    <citation type="journal article" date="2021" name="PeerJ">
        <title>Extensive microbial diversity within the chicken gut microbiome revealed by metagenomics and culture.</title>
        <authorList>
            <person name="Gilroy R."/>
            <person name="Ravi A."/>
            <person name="Getino M."/>
            <person name="Pursley I."/>
            <person name="Horton D.L."/>
            <person name="Alikhan N.F."/>
            <person name="Baker D."/>
            <person name="Gharbi K."/>
            <person name="Hall N."/>
            <person name="Watson M."/>
            <person name="Adriaenssens E.M."/>
            <person name="Foster-Nyarko E."/>
            <person name="Jarju S."/>
            <person name="Secka A."/>
            <person name="Antonio M."/>
            <person name="Oren A."/>
            <person name="Chaudhuri R.R."/>
            <person name="La Ragione R."/>
            <person name="Hildebrand F."/>
            <person name="Pallen M.J."/>
        </authorList>
    </citation>
    <scope>NUCLEOTIDE SEQUENCE</scope>
    <source>
        <strain evidence="2">316</strain>
    </source>
</reference>